<protein>
    <submittedName>
        <fullName evidence="2">Uncharacterized protein</fullName>
    </submittedName>
</protein>
<dbReference type="EMBL" id="JARBDR010000440">
    <property type="protein sequence ID" value="KAJ8311967.1"/>
    <property type="molecule type" value="Genomic_DNA"/>
</dbReference>
<evidence type="ECO:0000313" key="3">
    <source>
        <dbReference type="Proteomes" id="UP001217089"/>
    </source>
</evidence>
<evidence type="ECO:0000256" key="1">
    <source>
        <dbReference type="SAM" id="MobiDB-lite"/>
    </source>
</evidence>
<accession>A0ABQ9F7Y1</accession>
<comment type="caution">
    <text evidence="2">The sequence shown here is derived from an EMBL/GenBank/DDBJ whole genome shotgun (WGS) entry which is preliminary data.</text>
</comment>
<proteinExistence type="predicted"/>
<keyword evidence="3" id="KW-1185">Reference proteome</keyword>
<gene>
    <name evidence="2" type="ORF">KUTeg_009340</name>
</gene>
<sequence>MYKRHRHPVPRPKQRPNPRIQLNILKLDEDGNSIYDDDLDEHVCHCCPSTSSRYIPSMVYDHLKCPHVNSNHVLQPGQQQVFAYPWTANTNIGKSHPQQNSEPYQERSHLSAIQEGEEDVVIPSSRQPTAVKTAPPFANTFQQETFRGKPPFTAPVDSEWPMHVRPFSKSQSVPSLTGYMSPRSKIPKSRDVQSQGSIDQLFTDTEDEFLEPSSPYISYQRNITRDRVPTQRTPRNFEGTYVDAKTNQVYNFKVKYGKKNVEAVRTPNQSPHVATPAFRQK</sequence>
<dbReference type="Proteomes" id="UP001217089">
    <property type="component" value="Unassembled WGS sequence"/>
</dbReference>
<organism evidence="2 3">
    <name type="scientific">Tegillarca granosa</name>
    <name type="common">Malaysian cockle</name>
    <name type="synonym">Anadara granosa</name>
    <dbReference type="NCBI Taxonomy" id="220873"/>
    <lineage>
        <taxon>Eukaryota</taxon>
        <taxon>Metazoa</taxon>
        <taxon>Spiralia</taxon>
        <taxon>Lophotrochozoa</taxon>
        <taxon>Mollusca</taxon>
        <taxon>Bivalvia</taxon>
        <taxon>Autobranchia</taxon>
        <taxon>Pteriomorphia</taxon>
        <taxon>Arcoida</taxon>
        <taxon>Arcoidea</taxon>
        <taxon>Arcidae</taxon>
        <taxon>Tegillarca</taxon>
    </lineage>
</organism>
<name>A0ABQ9F7Y1_TEGGR</name>
<evidence type="ECO:0000313" key="2">
    <source>
        <dbReference type="EMBL" id="KAJ8311967.1"/>
    </source>
</evidence>
<reference evidence="2 3" key="1">
    <citation type="submission" date="2022-12" db="EMBL/GenBank/DDBJ databases">
        <title>Chromosome-level genome of Tegillarca granosa.</title>
        <authorList>
            <person name="Kim J."/>
        </authorList>
    </citation>
    <scope>NUCLEOTIDE SEQUENCE [LARGE SCALE GENOMIC DNA]</scope>
    <source>
        <strain evidence="2">Teg-2019</strain>
        <tissue evidence="2">Adductor muscle</tissue>
    </source>
</reference>
<feature type="region of interest" description="Disordered" evidence="1">
    <location>
        <begin position="171"/>
        <end position="195"/>
    </location>
</feature>